<dbReference type="Proteomes" id="UP000481153">
    <property type="component" value="Unassembled WGS sequence"/>
</dbReference>
<evidence type="ECO:0000313" key="5">
    <source>
        <dbReference type="EMBL" id="KAF0738628.1"/>
    </source>
</evidence>
<keyword evidence="3" id="KW-0560">Oxidoreductase</keyword>
<dbReference type="Gene3D" id="3.20.20.70">
    <property type="entry name" value="Aldolase class I"/>
    <property type="match status" value="1"/>
</dbReference>
<dbReference type="InterPro" id="IPR045247">
    <property type="entry name" value="Oye-like"/>
</dbReference>
<comment type="caution">
    <text evidence="5">The sequence shown here is derived from an EMBL/GenBank/DDBJ whole genome shotgun (WGS) entry which is preliminary data.</text>
</comment>
<dbReference type="FunFam" id="3.20.20.70:FF:000059">
    <property type="entry name" value="N-ethylmaleimide reductase, FMN-linked"/>
    <property type="match status" value="1"/>
</dbReference>
<evidence type="ECO:0000256" key="3">
    <source>
        <dbReference type="ARBA" id="ARBA00023002"/>
    </source>
</evidence>
<comment type="cofactor">
    <cofactor evidence="1">
        <name>FMN</name>
        <dbReference type="ChEBI" id="CHEBI:58210"/>
    </cofactor>
</comment>
<dbReference type="PANTHER" id="PTHR22893">
    <property type="entry name" value="NADH OXIDOREDUCTASE-RELATED"/>
    <property type="match status" value="1"/>
</dbReference>
<dbReference type="InterPro" id="IPR001155">
    <property type="entry name" value="OxRdtase_FMN_N"/>
</dbReference>
<accession>A0A6G0XEJ3</accession>
<dbReference type="AlphaFoldDB" id="A0A6G0XEJ3"/>
<dbReference type="GO" id="GO:0016628">
    <property type="term" value="F:oxidoreductase activity, acting on the CH-CH group of donors, NAD or NADP as acceptor"/>
    <property type="evidence" value="ECO:0007669"/>
    <property type="project" value="UniProtKB-ARBA"/>
</dbReference>
<evidence type="ECO:0000313" key="6">
    <source>
        <dbReference type="Proteomes" id="UP000481153"/>
    </source>
</evidence>
<dbReference type="VEuPathDB" id="FungiDB:AeMF1_020719"/>
<gene>
    <name evidence="5" type="ORF">Ae201684_005556</name>
</gene>
<dbReference type="EMBL" id="VJMJ01000071">
    <property type="protein sequence ID" value="KAF0738628.1"/>
    <property type="molecule type" value="Genomic_DNA"/>
</dbReference>
<proteinExistence type="inferred from homology"/>
<feature type="domain" description="NADH:flavin oxidoreductase/NADH oxidase N-terminal" evidence="4">
    <location>
        <begin position="4"/>
        <end position="332"/>
    </location>
</feature>
<comment type="similarity">
    <text evidence="2">Belongs to the NADH:flavin oxidoreductase/NADH oxidase family.</text>
</comment>
<evidence type="ECO:0000259" key="4">
    <source>
        <dbReference type="Pfam" id="PF00724"/>
    </source>
</evidence>
<evidence type="ECO:0000256" key="1">
    <source>
        <dbReference type="ARBA" id="ARBA00001917"/>
    </source>
</evidence>
<sequence>MAPNLFTPIQIGNLQLKNRIVMAPLTRTRAGPTHVPNQIMKEYYAQRASAGLIIAECTMIAPNTSAFVGEPGVYTNEQLLAWKEATDAVHANGGKIFLQIWHAGRAAHPDNNDGTQPVAPSAIAIEGGSFNFADAKPHVVPRALPVDEIATIVQQFATAAKNSVEIAGFDGVELHAANGYLIDSFLRSSANNRTDQYGGSLENRARFLTEVIEAVAGAVGADKLGIRISPLNSENSMKDEDPIALSEHVAKLAQRYDLGYVHLIRRDFVGILKVDIEPIFRQHFHNTLISNTRYTKDEANEAIESGRVDAVAFGIPFIANPDLPERFAKDAPLSRADRATFYVGGAKGYTDYPPLSKC</sequence>
<name>A0A6G0XEJ3_9STRA</name>
<reference evidence="5 6" key="1">
    <citation type="submission" date="2019-07" db="EMBL/GenBank/DDBJ databases">
        <title>Genomics analysis of Aphanomyces spp. identifies a new class of oomycete effector associated with host adaptation.</title>
        <authorList>
            <person name="Gaulin E."/>
        </authorList>
    </citation>
    <scope>NUCLEOTIDE SEQUENCE [LARGE SCALE GENOMIC DNA]</scope>
    <source>
        <strain evidence="5 6">ATCC 201684</strain>
    </source>
</reference>
<dbReference type="CDD" id="cd02933">
    <property type="entry name" value="OYE_like_FMN"/>
    <property type="match status" value="1"/>
</dbReference>
<dbReference type="InterPro" id="IPR013785">
    <property type="entry name" value="Aldolase_TIM"/>
</dbReference>
<organism evidence="5 6">
    <name type="scientific">Aphanomyces euteiches</name>
    <dbReference type="NCBI Taxonomy" id="100861"/>
    <lineage>
        <taxon>Eukaryota</taxon>
        <taxon>Sar</taxon>
        <taxon>Stramenopiles</taxon>
        <taxon>Oomycota</taxon>
        <taxon>Saprolegniomycetes</taxon>
        <taxon>Saprolegniales</taxon>
        <taxon>Verrucalvaceae</taxon>
        <taxon>Aphanomyces</taxon>
    </lineage>
</organism>
<dbReference type="GO" id="GO:0010181">
    <property type="term" value="F:FMN binding"/>
    <property type="evidence" value="ECO:0007669"/>
    <property type="project" value="InterPro"/>
</dbReference>
<dbReference type="PANTHER" id="PTHR22893:SF91">
    <property type="entry name" value="NADPH DEHYDROGENASE 2-RELATED"/>
    <property type="match status" value="1"/>
</dbReference>
<dbReference type="SUPFAM" id="SSF51395">
    <property type="entry name" value="FMN-linked oxidoreductases"/>
    <property type="match status" value="1"/>
</dbReference>
<dbReference type="Pfam" id="PF00724">
    <property type="entry name" value="Oxidored_FMN"/>
    <property type="match status" value="1"/>
</dbReference>
<keyword evidence="6" id="KW-1185">Reference proteome</keyword>
<protein>
    <recommendedName>
        <fullName evidence="4">NADH:flavin oxidoreductase/NADH oxidase N-terminal domain-containing protein</fullName>
    </recommendedName>
</protein>
<dbReference type="GO" id="GO:0005829">
    <property type="term" value="C:cytosol"/>
    <property type="evidence" value="ECO:0007669"/>
    <property type="project" value="UniProtKB-ARBA"/>
</dbReference>
<evidence type="ECO:0000256" key="2">
    <source>
        <dbReference type="ARBA" id="ARBA00005979"/>
    </source>
</evidence>